<dbReference type="EMBL" id="BAAAGS010000033">
    <property type="protein sequence ID" value="GAA0541289.1"/>
    <property type="molecule type" value="Genomic_DNA"/>
</dbReference>
<dbReference type="InterPro" id="IPR027417">
    <property type="entry name" value="P-loop_NTPase"/>
</dbReference>
<gene>
    <name evidence="1" type="ORF">GCM10009533_45380</name>
</gene>
<reference evidence="1 2" key="1">
    <citation type="journal article" date="2019" name="Int. J. Syst. Evol. Microbiol.">
        <title>The Global Catalogue of Microorganisms (GCM) 10K type strain sequencing project: providing services to taxonomists for standard genome sequencing and annotation.</title>
        <authorList>
            <consortium name="The Broad Institute Genomics Platform"/>
            <consortium name="The Broad Institute Genome Sequencing Center for Infectious Disease"/>
            <person name="Wu L."/>
            <person name="Ma J."/>
        </authorList>
    </citation>
    <scope>NUCLEOTIDE SEQUENCE [LARGE SCALE GENOMIC DNA]</scope>
    <source>
        <strain evidence="1 2">JCM 10303</strain>
    </source>
</reference>
<name>A0ABN1DEA6_SACER</name>
<organism evidence="1 2">
    <name type="scientific">Saccharopolyspora erythraea</name>
    <name type="common">Streptomyces erythraeus</name>
    <dbReference type="NCBI Taxonomy" id="1836"/>
    <lineage>
        <taxon>Bacteria</taxon>
        <taxon>Bacillati</taxon>
        <taxon>Actinomycetota</taxon>
        <taxon>Actinomycetes</taxon>
        <taxon>Pseudonocardiales</taxon>
        <taxon>Pseudonocardiaceae</taxon>
        <taxon>Saccharopolyspora</taxon>
    </lineage>
</organism>
<dbReference type="RefSeq" id="WP_009946998.1">
    <property type="nucleotide sequence ID" value="NZ_BAAAGS010000033.1"/>
</dbReference>
<proteinExistence type="predicted"/>
<dbReference type="Gene3D" id="3.40.50.300">
    <property type="entry name" value="P-loop containing nucleotide triphosphate hydrolases"/>
    <property type="match status" value="1"/>
</dbReference>
<comment type="caution">
    <text evidence="1">The sequence shown here is derived from an EMBL/GenBank/DDBJ whole genome shotgun (WGS) entry which is preliminary data.</text>
</comment>
<dbReference type="SUPFAM" id="SSF52540">
    <property type="entry name" value="P-loop containing nucleoside triphosphate hydrolases"/>
    <property type="match status" value="1"/>
</dbReference>
<protein>
    <recommendedName>
        <fullName evidence="3">Uridine kinase</fullName>
    </recommendedName>
</protein>
<evidence type="ECO:0008006" key="3">
    <source>
        <dbReference type="Google" id="ProtNLM"/>
    </source>
</evidence>
<evidence type="ECO:0000313" key="1">
    <source>
        <dbReference type="EMBL" id="GAA0541289.1"/>
    </source>
</evidence>
<dbReference type="CDD" id="cd01983">
    <property type="entry name" value="SIMIBI"/>
    <property type="match status" value="1"/>
</dbReference>
<dbReference type="Proteomes" id="UP001500729">
    <property type="component" value="Unassembled WGS sequence"/>
</dbReference>
<evidence type="ECO:0000313" key="2">
    <source>
        <dbReference type="Proteomes" id="UP001500729"/>
    </source>
</evidence>
<sequence length="174" mass="19550">MRLVAVDGPSGSGKSVFARGLVAALRADGLRTALVPTDDFATWDEPVGWWPRLAEGVLDPLRRGEPGRYQRTEWPGGEPVLGAWVDVEVPDVLVVEGVSSARRAVADRLSLAIWVEVGDPALRLERAVARDGEWSRPHLLRWQEFERRWFAEDGAKHRADILRQRSSPLSRQRR</sequence>
<accession>A0ABN1DEA6</accession>
<keyword evidence="2" id="KW-1185">Reference proteome</keyword>